<feature type="transmembrane region" description="Helical" evidence="3">
    <location>
        <begin position="282"/>
        <end position="301"/>
    </location>
</feature>
<feature type="transmembrane region" description="Helical" evidence="3">
    <location>
        <begin position="135"/>
        <end position="156"/>
    </location>
</feature>
<feature type="transmembrane region" description="Helical" evidence="3">
    <location>
        <begin position="334"/>
        <end position="352"/>
    </location>
</feature>
<dbReference type="PROSITE" id="PS50850">
    <property type="entry name" value="MFS"/>
    <property type="match status" value="1"/>
</dbReference>
<organism evidence="5 6">
    <name type="scientific">Lentithecium fluviatile CBS 122367</name>
    <dbReference type="NCBI Taxonomy" id="1168545"/>
    <lineage>
        <taxon>Eukaryota</taxon>
        <taxon>Fungi</taxon>
        <taxon>Dikarya</taxon>
        <taxon>Ascomycota</taxon>
        <taxon>Pezizomycotina</taxon>
        <taxon>Dothideomycetes</taxon>
        <taxon>Pleosporomycetidae</taxon>
        <taxon>Pleosporales</taxon>
        <taxon>Massarineae</taxon>
        <taxon>Lentitheciaceae</taxon>
        <taxon>Lentithecium</taxon>
    </lineage>
</organism>
<dbReference type="AlphaFoldDB" id="A0A6G1ISM2"/>
<evidence type="ECO:0000256" key="3">
    <source>
        <dbReference type="SAM" id="Phobius"/>
    </source>
</evidence>
<dbReference type="GO" id="GO:0022857">
    <property type="term" value="F:transmembrane transporter activity"/>
    <property type="evidence" value="ECO:0007669"/>
    <property type="project" value="InterPro"/>
</dbReference>
<sequence length="431" mass="46603">MAEKFSRDTICPRRDTNSTTDTKCTLVREQSRPKEGGKEAWLTVIGSFFVWYSSYGVINSFGFFQDYYQNDFLKSTAPSTISFIGTLQIALMNSLSTVSGAICDTHGIRYLYMASGTCTAIALLALSFSRPVISHTFLSQGLLMGCAIAFGVQPSLTVVGQHFKHKRALTMGIVSSGSSIGGLCFTIMFERLRPTIGFPWTMRIAALKVLACYSFALWVSTSKPTRNPIKLSTLLDFRGFLDARYAVLAVACWIANLGLYVPGYQIKSYAHDAFHGVAIGNYLLPIMLGSSIPGMIIGGLLGDLLGRLNCVWPVILNSGFLCLSLWLLAPSLPIVVLFTCLYGFGFGVYVAVLPSAVTQITPDNKIGARMGAFYSIAAVSSLIGAPIGSALIRRDDAGHAIGGEEGYKGLIAFAVSIACLLHVLWMCADTW</sequence>
<gene>
    <name evidence="5" type="ORF">K458DRAFT_309776</name>
</gene>
<feature type="transmembrane region" description="Helical" evidence="3">
    <location>
        <begin position="407"/>
        <end position="428"/>
    </location>
</feature>
<evidence type="ECO:0000313" key="6">
    <source>
        <dbReference type="Proteomes" id="UP000799291"/>
    </source>
</evidence>
<feature type="transmembrane region" description="Helical" evidence="3">
    <location>
        <begin position="110"/>
        <end position="129"/>
    </location>
</feature>
<name>A0A6G1ISM2_9PLEO</name>
<keyword evidence="3" id="KW-1133">Transmembrane helix</keyword>
<feature type="transmembrane region" description="Helical" evidence="3">
    <location>
        <begin position="372"/>
        <end position="392"/>
    </location>
</feature>
<dbReference type="InterPro" id="IPR011701">
    <property type="entry name" value="MFS"/>
</dbReference>
<feature type="transmembrane region" description="Helical" evidence="3">
    <location>
        <begin position="241"/>
        <end position="262"/>
    </location>
</feature>
<dbReference type="OrthoDB" id="6509908at2759"/>
<dbReference type="Gene3D" id="1.20.1250.20">
    <property type="entry name" value="MFS general substrate transporter like domains"/>
    <property type="match status" value="2"/>
</dbReference>
<dbReference type="SUPFAM" id="SSF103473">
    <property type="entry name" value="MFS general substrate transporter"/>
    <property type="match status" value="1"/>
</dbReference>
<dbReference type="InterPro" id="IPR036259">
    <property type="entry name" value="MFS_trans_sf"/>
</dbReference>
<dbReference type="EMBL" id="MU005592">
    <property type="protein sequence ID" value="KAF2681244.1"/>
    <property type="molecule type" value="Genomic_DNA"/>
</dbReference>
<evidence type="ECO:0000313" key="5">
    <source>
        <dbReference type="EMBL" id="KAF2681244.1"/>
    </source>
</evidence>
<keyword evidence="6" id="KW-1185">Reference proteome</keyword>
<accession>A0A6G1ISM2</accession>
<reference evidence="5" key="1">
    <citation type="journal article" date="2020" name="Stud. Mycol.">
        <title>101 Dothideomycetes genomes: a test case for predicting lifestyles and emergence of pathogens.</title>
        <authorList>
            <person name="Haridas S."/>
            <person name="Albert R."/>
            <person name="Binder M."/>
            <person name="Bloem J."/>
            <person name="Labutti K."/>
            <person name="Salamov A."/>
            <person name="Andreopoulos B."/>
            <person name="Baker S."/>
            <person name="Barry K."/>
            <person name="Bills G."/>
            <person name="Bluhm B."/>
            <person name="Cannon C."/>
            <person name="Castanera R."/>
            <person name="Culley D."/>
            <person name="Daum C."/>
            <person name="Ezra D."/>
            <person name="Gonzalez J."/>
            <person name="Henrissat B."/>
            <person name="Kuo A."/>
            <person name="Liang C."/>
            <person name="Lipzen A."/>
            <person name="Lutzoni F."/>
            <person name="Magnuson J."/>
            <person name="Mondo S."/>
            <person name="Nolan M."/>
            <person name="Ohm R."/>
            <person name="Pangilinan J."/>
            <person name="Park H.-J."/>
            <person name="Ramirez L."/>
            <person name="Alfaro M."/>
            <person name="Sun H."/>
            <person name="Tritt A."/>
            <person name="Yoshinaga Y."/>
            <person name="Zwiers L.-H."/>
            <person name="Turgeon B."/>
            <person name="Goodwin S."/>
            <person name="Spatafora J."/>
            <person name="Crous P."/>
            <person name="Grigoriev I."/>
        </authorList>
    </citation>
    <scope>NUCLEOTIDE SEQUENCE</scope>
    <source>
        <strain evidence="5">CBS 122367</strain>
    </source>
</reference>
<feature type="transmembrane region" description="Helical" evidence="3">
    <location>
        <begin position="40"/>
        <end position="61"/>
    </location>
</feature>
<feature type="transmembrane region" description="Helical" evidence="3">
    <location>
        <begin position="200"/>
        <end position="220"/>
    </location>
</feature>
<evidence type="ECO:0000256" key="1">
    <source>
        <dbReference type="ARBA" id="ARBA00004141"/>
    </source>
</evidence>
<keyword evidence="3" id="KW-0472">Membrane</keyword>
<dbReference type="InterPro" id="IPR050327">
    <property type="entry name" value="Proton-linked_MCT"/>
</dbReference>
<dbReference type="PANTHER" id="PTHR11360:SF281">
    <property type="entry name" value="ASPYRIDONES EFFLUX PROTEIN APDF-RELATED"/>
    <property type="match status" value="1"/>
</dbReference>
<protein>
    <submittedName>
        <fullName evidence="5">MFS general substrate transporter</fullName>
    </submittedName>
</protein>
<keyword evidence="3" id="KW-0812">Transmembrane</keyword>
<evidence type="ECO:0000259" key="4">
    <source>
        <dbReference type="PROSITE" id="PS50850"/>
    </source>
</evidence>
<dbReference type="Proteomes" id="UP000799291">
    <property type="component" value="Unassembled WGS sequence"/>
</dbReference>
<feature type="transmembrane region" description="Helical" evidence="3">
    <location>
        <begin position="308"/>
        <end position="328"/>
    </location>
</feature>
<feature type="transmembrane region" description="Helical" evidence="3">
    <location>
        <begin position="81"/>
        <end position="103"/>
    </location>
</feature>
<proteinExistence type="inferred from homology"/>
<feature type="transmembrane region" description="Helical" evidence="3">
    <location>
        <begin position="168"/>
        <end position="188"/>
    </location>
</feature>
<dbReference type="GO" id="GO:0016020">
    <property type="term" value="C:membrane"/>
    <property type="evidence" value="ECO:0007669"/>
    <property type="project" value="UniProtKB-SubCell"/>
</dbReference>
<comment type="subcellular location">
    <subcellularLocation>
        <location evidence="1">Membrane</location>
        <topology evidence="1">Multi-pass membrane protein</topology>
    </subcellularLocation>
</comment>
<evidence type="ECO:0000256" key="2">
    <source>
        <dbReference type="ARBA" id="ARBA00006727"/>
    </source>
</evidence>
<dbReference type="Pfam" id="PF07690">
    <property type="entry name" value="MFS_1"/>
    <property type="match status" value="1"/>
</dbReference>
<comment type="similarity">
    <text evidence="2">Belongs to the major facilitator superfamily. Monocarboxylate porter (TC 2.A.1.13) family.</text>
</comment>
<feature type="domain" description="Major facilitator superfamily (MFS) profile" evidence="4">
    <location>
        <begin position="244"/>
        <end position="431"/>
    </location>
</feature>
<dbReference type="InterPro" id="IPR020846">
    <property type="entry name" value="MFS_dom"/>
</dbReference>
<dbReference type="PANTHER" id="PTHR11360">
    <property type="entry name" value="MONOCARBOXYLATE TRANSPORTER"/>
    <property type="match status" value="1"/>
</dbReference>